<evidence type="ECO:0000313" key="4">
    <source>
        <dbReference type="Proteomes" id="UP000002630"/>
    </source>
</evidence>
<sequence length="735" mass="77567">MDNEFGDDDGLRQARSRRRFQTGLVIFLLFFFMDARTPQETQNRGKRAAQARTSAKNQEVTRTTVHRLAEGLLDHIVPQGPTYALRSSSEIKGEWRLSDAESFRTVVPAMKAADPSEGSGSKHRLDLRDETIAPSDTETAHSSHSRMMASLVQAKGNPEVSIVHGTLNVGDAATKSSGVDTLFEGLFFHKYGHMSAVVGASGDELKVVWTPPPASSIAAASPGVVAEEAAPPSAAAAAAPSPPKVEPLEDNSVGSGGGGDRLTSGINEADKGGESSKSTATAAVVSAASSSRSSGSSGSSGDADGGSTNPVVVPTATGPPPAEEEAGTEDGGEGGGDEAVKEEEEEEEEEERGGGDTRGRRALGDGDRVSEEGGGERVDGGWENGSSLERRGGGLGSTEQAATVARSMGGWLWREKEGDGEERGVGEDGAGVGEGRRRALDGSERPGDLVRHQLTPQRQEGDEEEAPRHQKQTVAGSRPSLLARHLDDGAGAAGAAAEAELDAPVTEEEAREGADEEEAGEAVAALTREFPAMVVPKVAVATDGQESGPLPSQWYNLRKEYGQGCLFLLTLQTVEEDKGWDDDGIIGAVGEEGGDEAANARKPLADLMRGEMVGVNCDFSAVIEVQLSPSTLRTAQSQAVNYSVVFTMVCLLQMCLLCCRVGLMLAQRRYGRNFMVPQRFQPPKFDYHRPIPPELVEQAQTETAGGQPSEESRDLEAGNCLENGFEFPRLCRIAA</sequence>
<dbReference type="AlphaFoldDB" id="D8LPM4"/>
<feature type="transmembrane region" description="Helical" evidence="2">
    <location>
        <begin position="642"/>
        <end position="666"/>
    </location>
</feature>
<keyword evidence="2" id="KW-0472">Membrane</keyword>
<dbReference type="InParanoid" id="D8LPM4"/>
<keyword evidence="2" id="KW-1133">Transmembrane helix</keyword>
<keyword evidence="2" id="KW-0812">Transmembrane</keyword>
<dbReference type="Proteomes" id="UP000002630">
    <property type="component" value="Linkage Group LG16"/>
</dbReference>
<feature type="compositionally biased region" description="Basic and acidic residues" evidence="1">
    <location>
        <begin position="434"/>
        <end position="451"/>
    </location>
</feature>
<feature type="region of interest" description="Disordered" evidence="1">
    <location>
        <begin position="233"/>
        <end position="520"/>
    </location>
</feature>
<feature type="compositionally biased region" description="Low complexity" evidence="1">
    <location>
        <begin position="489"/>
        <end position="498"/>
    </location>
</feature>
<gene>
    <name evidence="3" type="ORF">Esi_0052_0194</name>
</gene>
<dbReference type="EMBL" id="FN648730">
    <property type="protein sequence ID" value="CBN80496.1"/>
    <property type="molecule type" value="Genomic_DNA"/>
</dbReference>
<organism evidence="3 4">
    <name type="scientific">Ectocarpus siliculosus</name>
    <name type="common">Brown alga</name>
    <name type="synonym">Conferva siliculosa</name>
    <dbReference type="NCBI Taxonomy" id="2880"/>
    <lineage>
        <taxon>Eukaryota</taxon>
        <taxon>Sar</taxon>
        <taxon>Stramenopiles</taxon>
        <taxon>Ochrophyta</taxon>
        <taxon>PX clade</taxon>
        <taxon>Phaeophyceae</taxon>
        <taxon>Ectocarpales</taxon>
        <taxon>Ectocarpaceae</taxon>
        <taxon>Ectocarpus</taxon>
    </lineage>
</organism>
<evidence type="ECO:0000256" key="1">
    <source>
        <dbReference type="SAM" id="MobiDB-lite"/>
    </source>
</evidence>
<protein>
    <submittedName>
        <fullName evidence="3">Uncharacterized protein</fullName>
    </submittedName>
</protein>
<proteinExistence type="predicted"/>
<name>D8LPM4_ECTSI</name>
<keyword evidence="4" id="KW-1185">Reference proteome</keyword>
<accession>D8LPM4</accession>
<feature type="compositionally biased region" description="Polar residues" evidence="1">
    <location>
        <begin position="51"/>
        <end position="60"/>
    </location>
</feature>
<feature type="compositionally biased region" description="Basic and acidic residues" evidence="1">
    <location>
        <begin position="413"/>
        <end position="426"/>
    </location>
</feature>
<feature type="compositionally biased region" description="Acidic residues" evidence="1">
    <location>
        <begin position="499"/>
        <end position="520"/>
    </location>
</feature>
<evidence type="ECO:0000256" key="2">
    <source>
        <dbReference type="SAM" id="Phobius"/>
    </source>
</evidence>
<feature type="compositionally biased region" description="Low complexity" evidence="1">
    <location>
        <begin position="275"/>
        <end position="316"/>
    </location>
</feature>
<feature type="compositionally biased region" description="Acidic residues" evidence="1">
    <location>
        <begin position="322"/>
        <end position="351"/>
    </location>
</feature>
<feature type="region of interest" description="Disordered" evidence="1">
    <location>
        <begin position="41"/>
        <end position="60"/>
    </location>
</feature>
<reference evidence="3 4" key="1">
    <citation type="journal article" date="2010" name="Nature">
        <title>The Ectocarpus genome and the independent evolution of multicellularity in brown algae.</title>
        <authorList>
            <person name="Cock J.M."/>
            <person name="Sterck L."/>
            <person name="Rouze P."/>
            <person name="Scornet D."/>
            <person name="Allen A.E."/>
            <person name="Amoutzias G."/>
            <person name="Anthouard V."/>
            <person name="Artiguenave F."/>
            <person name="Aury J.M."/>
            <person name="Badger J.H."/>
            <person name="Beszteri B."/>
            <person name="Billiau K."/>
            <person name="Bonnet E."/>
            <person name="Bothwell J.H."/>
            <person name="Bowler C."/>
            <person name="Boyen C."/>
            <person name="Brownlee C."/>
            <person name="Carrano C.J."/>
            <person name="Charrier B."/>
            <person name="Cho G.Y."/>
            <person name="Coelho S.M."/>
            <person name="Collen J."/>
            <person name="Corre E."/>
            <person name="Da Silva C."/>
            <person name="Delage L."/>
            <person name="Delaroque N."/>
            <person name="Dittami S.M."/>
            <person name="Doulbeau S."/>
            <person name="Elias M."/>
            <person name="Farnham G."/>
            <person name="Gachon C.M."/>
            <person name="Gschloessl B."/>
            <person name="Heesch S."/>
            <person name="Jabbari K."/>
            <person name="Jubin C."/>
            <person name="Kawai H."/>
            <person name="Kimura K."/>
            <person name="Kloareg B."/>
            <person name="Kupper F.C."/>
            <person name="Lang D."/>
            <person name="Le Bail A."/>
            <person name="Leblanc C."/>
            <person name="Lerouge P."/>
            <person name="Lohr M."/>
            <person name="Lopez P.J."/>
            <person name="Martens C."/>
            <person name="Maumus F."/>
            <person name="Michel G."/>
            <person name="Miranda-Saavedra D."/>
            <person name="Morales J."/>
            <person name="Moreau H."/>
            <person name="Motomura T."/>
            <person name="Nagasato C."/>
            <person name="Napoli C.A."/>
            <person name="Nelson D.R."/>
            <person name="Nyvall-Collen P."/>
            <person name="Peters A.F."/>
            <person name="Pommier C."/>
            <person name="Potin P."/>
            <person name="Poulain J."/>
            <person name="Quesneville H."/>
            <person name="Read B."/>
            <person name="Rensing S.A."/>
            <person name="Ritter A."/>
            <person name="Rousvoal S."/>
            <person name="Samanta M."/>
            <person name="Samson G."/>
            <person name="Schroeder D.C."/>
            <person name="Segurens B."/>
            <person name="Strittmatter M."/>
            <person name="Tonon T."/>
            <person name="Tregear J.W."/>
            <person name="Valentin K."/>
            <person name="von Dassow P."/>
            <person name="Yamagishi T."/>
            <person name="Van de Peer Y."/>
            <person name="Wincker P."/>
        </authorList>
    </citation>
    <scope>NUCLEOTIDE SEQUENCE [LARGE SCALE GENOMIC DNA]</scope>
    <source>
        <strain evidence="4">Ec32 / CCAP1310/4</strain>
    </source>
</reference>
<evidence type="ECO:0000313" key="3">
    <source>
        <dbReference type="EMBL" id="CBN80496.1"/>
    </source>
</evidence>
<dbReference type="EMBL" id="FN649741">
    <property type="protein sequence ID" value="CBN80496.1"/>
    <property type="molecule type" value="Genomic_DNA"/>
</dbReference>
<feature type="compositionally biased region" description="Basic and acidic residues" evidence="1">
    <location>
        <begin position="352"/>
        <end position="380"/>
    </location>
</feature>